<evidence type="ECO:0000256" key="2">
    <source>
        <dbReference type="ARBA" id="ARBA00007958"/>
    </source>
</evidence>
<dbReference type="Pfam" id="PF13242">
    <property type="entry name" value="Hydrolase_like"/>
    <property type="match status" value="1"/>
</dbReference>
<dbReference type="AlphaFoldDB" id="A0A381VP90"/>
<dbReference type="Pfam" id="PF13344">
    <property type="entry name" value="Hydrolase_6"/>
    <property type="match status" value="1"/>
</dbReference>
<dbReference type="PANTHER" id="PTHR19288">
    <property type="entry name" value="4-NITROPHENYLPHOSPHATASE-RELATED"/>
    <property type="match status" value="1"/>
</dbReference>
<protein>
    <recommendedName>
        <fullName evidence="5">Haloacid dehalogenase-like hydrolase domain-containing protein 2</fullName>
    </recommendedName>
</protein>
<evidence type="ECO:0000256" key="5">
    <source>
        <dbReference type="ARBA" id="ARBA00039666"/>
    </source>
</evidence>
<dbReference type="GO" id="GO:0046872">
    <property type="term" value="F:metal ion binding"/>
    <property type="evidence" value="ECO:0007669"/>
    <property type="project" value="UniProtKB-KW"/>
</dbReference>
<dbReference type="GO" id="GO:0005737">
    <property type="term" value="C:cytoplasm"/>
    <property type="evidence" value="ECO:0007669"/>
    <property type="project" value="TreeGrafter"/>
</dbReference>
<dbReference type="InterPro" id="IPR023214">
    <property type="entry name" value="HAD_sf"/>
</dbReference>
<comment type="similarity">
    <text evidence="2">Belongs to the HAD-like hydrolase superfamily.</text>
</comment>
<evidence type="ECO:0000313" key="6">
    <source>
        <dbReference type="EMBL" id="SVA42092.1"/>
    </source>
</evidence>
<proteinExistence type="inferred from homology"/>
<organism evidence="6">
    <name type="scientific">marine metagenome</name>
    <dbReference type="NCBI Taxonomy" id="408172"/>
    <lineage>
        <taxon>unclassified sequences</taxon>
        <taxon>metagenomes</taxon>
        <taxon>ecological metagenomes</taxon>
    </lineage>
</organism>
<dbReference type="InterPro" id="IPR006355">
    <property type="entry name" value="LHPP/HDHD2"/>
</dbReference>
<dbReference type="NCBIfam" id="TIGR01458">
    <property type="entry name" value="HAD-SF-IIA-hyp3"/>
    <property type="match status" value="1"/>
</dbReference>
<gene>
    <name evidence="6" type="ORF">METZ01_LOCUS94946</name>
</gene>
<dbReference type="Gene3D" id="3.40.50.1000">
    <property type="entry name" value="HAD superfamily/HAD-like"/>
    <property type="match status" value="2"/>
</dbReference>
<dbReference type="EMBL" id="UINC01009386">
    <property type="protein sequence ID" value="SVA42092.1"/>
    <property type="molecule type" value="Genomic_DNA"/>
</dbReference>
<evidence type="ECO:0000256" key="3">
    <source>
        <dbReference type="ARBA" id="ARBA00022723"/>
    </source>
</evidence>
<reference evidence="6" key="1">
    <citation type="submission" date="2018-05" db="EMBL/GenBank/DDBJ databases">
        <authorList>
            <person name="Lanie J.A."/>
            <person name="Ng W.-L."/>
            <person name="Kazmierczak K.M."/>
            <person name="Andrzejewski T.M."/>
            <person name="Davidsen T.M."/>
            <person name="Wayne K.J."/>
            <person name="Tettelin H."/>
            <person name="Glass J.I."/>
            <person name="Rusch D."/>
            <person name="Podicherti R."/>
            <person name="Tsui H.-C.T."/>
            <person name="Winkler M.E."/>
        </authorList>
    </citation>
    <scope>NUCLEOTIDE SEQUENCE</scope>
</reference>
<keyword evidence="4" id="KW-0460">Magnesium</keyword>
<name>A0A381VP90_9ZZZZ</name>
<dbReference type="SUPFAM" id="SSF56784">
    <property type="entry name" value="HAD-like"/>
    <property type="match status" value="1"/>
</dbReference>
<comment type="cofactor">
    <cofactor evidence="1">
        <name>Mg(2+)</name>
        <dbReference type="ChEBI" id="CHEBI:18420"/>
    </cofactor>
</comment>
<accession>A0A381VP90</accession>
<dbReference type="NCBIfam" id="TIGR01460">
    <property type="entry name" value="HAD-SF-IIA"/>
    <property type="match status" value="1"/>
</dbReference>
<dbReference type="PANTHER" id="PTHR19288:SF46">
    <property type="entry name" value="HALOACID DEHALOGENASE-LIKE HYDROLASE DOMAIN-CONTAINING PROTEIN 2"/>
    <property type="match status" value="1"/>
</dbReference>
<evidence type="ECO:0000256" key="4">
    <source>
        <dbReference type="ARBA" id="ARBA00022842"/>
    </source>
</evidence>
<sequence>MSRVDGLLIDIDGVLSVSWVAIDGAPDALSALRDLGVPLRFATNTTTRTRREVAELLTVAGMAVDSEEILTAPVATAAHLRRHHPGAKCFLLNSGDLSEDMEGIDLVDHADDDAVDVVVVGGAGLNFTHVELNRAFGHLLDGATFVAMHRNLYWRTASGMELDTGAYVAALEESSGLTPVVLGKPSEDFFATGVAELGLTADRVAMVGDDVENDVLAAQRCGLRGVLVRTGKFRSQALDRASGRPDHVVDSFAEVPELIA</sequence>
<evidence type="ECO:0000256" key="1">
    <source>
        <dbReference type="ARBA" id="ARBA00001946"/>
    </source>
</evidence>
<dbReference type="GO" id="GO:0016791">
    <property type="term" value="F:phosphatase activity"/>
    <property type="evidence" value="ECO:0007669"/>
    <property type="project" value="InterPro"/>
</dbReference>
<keyword evidence="3" id="KW-0479">Metal-binding</keyword>
<dbReference type="InterPro" id="IPR006357">
    <property type="entry name" value="HAD-SF_hydro_IIA"/>
</dbReference>
<dbReference type="InterPro" id="IPR036412">
    <property type="entry name" value="HAD-like_sf"/>
</dbReference>